<dbReference type="RefSeq" id="XP_025047239.1">
    <property type="nucleotide sequence ID" value="XM_025191454.1"/>
</dbReference>
<sequence>MSNLGPKKGSAAKICLKCHKDLNKSSSRAGGLCPCCSARSGEERKNQKGKRDSHTFGNANEVMEVEATYSDFISCDRAGRRNAVHDIQGDASAISMRKLAGNISELSIEGSENQAGATSSEKEPGTRPEGRDGSTSS</sequence>
<comment type="similarity">
    <text evidence="2">Belongs to the PKI family.</text>
</comment>
<dbReference type="AlphaFoldDB" id="A0A3Q0FNL1"/>
<feature type="compositionally biased region" description="Basic and acidic residues" evidence="4">
    <location>
        <begin position="120"/>
        <end position="137"/>
    </location>
</feature>
<evidence type="ECO:0000256" key="4">
    <source>
        <dbReference type="SAM" id="MobiDB-lite"/>
    </source>
</evidence>
<evidence type="ECO:0000313" key="7">
    <source>
        <dbReference type="RefSeq" id="XP_025047243.1"/>
    </source>
</evidence>
<reference evidence="6 7" key="1">
    <citation type="submission" date="2025-04" db="UniProtKB">
        <authorList>
            <consortium name="RefSeq"/>
        </authorList>
    </citation>
    <scope>IDENTIFICATION</scope>
</reference>
<gene>
    <name evidence="6 7" type="primary">PKIG</name>
</gene>
<organism evidence="5 7">
    <name type="scientific">Alligator sinensis</name>
    <name type="common">Chinese alligator</name>
    <dbReference type="NCBI Taxonomy" id="38654"/>
    <lineage>
        <taxon>Eukaryota</taxon>
        <taxon>Metazoa</taxon>
        <taxon>Chordata</taxon>
        <taxon>Craniata</taxon>
        <taxon>Vertebrata</taxon>
        <taxon>Euteleostomi</taxon>
        <taxon>Archelosauria</taxon>
        <taxon>Archosauria</taxon>
        <taxon>Crocodylia</taxon>
        <taxon>Alligatoridae</taxon>
        <taxon>Alligatorinae</taxon>
        <taxon>Alligator</taxon>
    </lineage>
</organism>
<comment type="function">
    <text evidence="1">Extremely potent competitive inhibitor of cAMP-dependent protein kinase activity, this protein interacts with the catalytic subunit of the enzyme after the cAMP-induced dissociation of its regulatory chains.</text>
</comment>
<keyword evidence="3 6" id="KW-0649">Protein kinase inhibitor</keyword>
<evidence type="ECO:0000256" key="3">
    <source>
        <dbReference type="ARBA" id="ARBA00023013"/>
    </source>
</evidence>
<dbReference type="PANTHER" id="PTHR15416">
    <property type="entry name" value="CAMP-DEPENDENT PROTEIN KINASE INHIBITOR/PKI"/>
    <property type="match status" value="1"/>
</dbReference>
<dbReference type="KEGG" id="asn:102375025"/>
<keyword evidence="5" id="KW-1185">Reference proteome</keyword>
<name>A0A3Q0FNL1_ALLSI</name>
<proteinExistence type="inferred from homology"/>
<dbReference type="InterPro" id="IPR004171">
    <property type="entry name" value="cAMP_dep_PKI"/>
</dbReference>
<dbReference type="GO" id="GO:0004862">
    <property type="term" value="F:cAMP-dependent protein kinase inhibitor activity"/>
    <property type="evidence" value="ECO:0007669"/>
    <property type="project" value="InterPro"/>
</dbReference>
<feature type="region of interest" description="Disordered" evidence="4">
    <location>
        <begin position="107"/>
        <end position="137"/>
    </location>
</feature>
<dbReference type="GeneID" id="102375025"/>
<evidence type="ECO:0000313" key="5">
    <source>
        <dbReference type="Proteomes" id="UP000189705"/>
    </source>
</evidence>
<dbReference type="Proteomes" id="UP000189705">
    <property type="component" value="Unplaced"/>
</dbReference>
<dbReference type="Pfam" id="PF02827">
    <property type="entry name" value="PKI"/>
    <property type="match status" value="1"/>
</dbReference>
<evidence type="ECO:0000256" key="1">
    <source>
        <dbReference type="ARBA" id="ARBA00002844"/>
    </source>
</evidence>
<evidence type="ECO:0000313" key="6">
    <source>
        <dbReference type="RefSeq" id="XP_025047239.1"/>
    </source>
</evidence>
<accession>A0A3Q0FNL1</accession>
<protein>
    <submittedName>
        <fullName evidence="6 7">cAMP-dependent protein kinase inhibitor gamma isoform X1</fullName>
    </submittedName>
</protein>
<dbReference type="RefSeq" id="XP_025047243.1">
    <property type="nucleotide sequence ID" value="XM_025191458.1"/>
</dbReference>
<dbReference type="CTD" id="11142"/>
<evidence type="ECO:0000256" key="2">
    <source>
        <dbReference type="ARBA" id="ARBA00006393"/>
    </source>
</evidence>
<feature type="compositionally biased region" description="Polar residues" evidence="4">
    <location>
        <begin position="110"/>
        <end position="119"/>
    </location>
</feature>